<dbReference type="InterPro" id="IPR009080">
    <property type="entry name" value="tRNAsynth_Ia_anticodon-bd"/>
</dbReference>
<dbReference type="InterPro" id="IPR005148">
    <property type="entry name" value="Arg-tRNA-synth_N"/>
</dbReference>
<evidence type="ECO:0000256" key="7">
    <source>
        <dbReference type="ARBA" id="ARBA00023146"/>
    </source>
</evidence>
<dbReference type="Gene3D" id="3.30.1360.70">
    <property type="entry name" value="Arginyl tRNA synthetase N-terminal domain"/>
    <property type="match status" value="1"/>
</dbReference>
<dbReference type="GO" id="GO:0032543">
    <property type="term" value="P:mitochondrial translation"/>
    <property type="evidence" value="ECO:0007669"/>
    <property type="project" value="TreeGrafter"/>
</dbReference>
<dbReference type="CDD" id="cd00671">
    <property type="entry name" value="ArgRS_core"/>
    <property type="match status" value="1"/>
</dbReference>
<dbReference type="GO" id="GO:0006420">
    <property type="term" value="P:arginyl-tRNA aminoacylation"/>
    <property type="evidence" value="ECO:0007669"/>
    <property type="project" value="InterPro"/>
</dbReference>
<evidence type="ECO:0000256" key="4">
    <source>
        <dbReference type="ARBA" id="ARBA00022741"/>
    </source>
</evidence>
<dbReference type="SUPFAM" id="SSF55190">
    <property type="entry name" value="Arginyl-tRNA synthetase (ArgRS), N-terminal 'additional' domain"/>
    <property type="match status" value="1"/>
</dbReference>
<keyword evidence="3 10" id="KW-0436">Ligase</keyword>
<keyword evidence="7 10" id="KW-0030">Aminoacyl-tRNA synthetase</keyword>
<dbReference type="GeneID" id="19192074"/>
<evidence type="ECO:0000259" key="12">
    <source>
        <dbReference type="SMART" id="SM01016"/>
    </source>
</evidence>
<dbReference type="GO" id="GO:0005739">
    <property type="term" value="C:mitochondrion"/>
    <property type="evidence" value="ECO:0007669"/>
    <property type="project" value="TreeGrafter"/>
</dbReference>
<organism evidence="13 14">
    <name type="scientific">Cladophialophora psammophila CBS 110553</name>
    <dbReference type="NCBI Taxonomy" id="1182543"/>
    <lineage>
        <taxon>Eukaryota</taxon>
        <taxon>Fungi</taxon>
        <taxon>Dikarya</taxon>
        <taxon>Ascomycota</taxon>
        <taxon>Pezizomycotina</taxon>
        <taxon>Eurotiomycetes</taxon>
        <taxon>Chaetothyriomycetidae</taxon>
        <taxon>Chaetothyriales</taxon>
        <taxon>Herpotrichiellaceae</taxon>
        <taxon>Cladophialophora</taxon>
    </lineage>
</organism>
<dbReference type="HAMAP" id="MF_00123">
    <property type="entry name" value="Arg_tRNA_synth"/>
    <property type="match status" value="1"/>
</dbReference>
<comment type="catalytic activity">
    <reaction evidence="9">
        <text>tRNA(Arg) + L-arginine + ATP = L-arginyl-tRNA(Arg) + AMP + diphosphate</text>
        <dbReference type="Rhea" id="RHEA:20301"/>
        <dbReference type="Rhea" id="RHEA-COMP:9658"/>
        <dbReference type="Rhea" id="RHEA-COMP:9673"/>
        <dbReference type="ChEBI" id="CHEBI:30616"/>
        <dbReference type="ChEBI" id="CHEBI:32682"/>
        <dbReference type="ChEBI" id="CHEBI:33019"/>
        <dbReference type="ChEBI" id="CHEBI:78442"/>
        <dbReference type="ChEBI" id="CHEBI:78513"/>
        <dbReference type="ChEBI" id="CHEBI:456215"/>
        <dbReference type="EC" id="6.1.1.19"/>
    </reaction>
</comment>
<feature type="domain" description="DALR anticodon binding" evidence="11">
    <location>
        <begin position="520"/>
        <end position="637"/>
    </location>
</feature>
<evidence type="ECO:0000256" key="9">
    <source>
        <dbReference type="ARBA" id="ARBA00049339"/>
    </source>
</evidence>
<dbReference type="InterPro" id="IPR014729">
    <property type="entry name" value="Rossmann-like_a/b/a_fold"/>
</dbReference>
<dbReference type="Gene3D" id="3.40.50.620">
    <property type="entry name" value="HUPs"/>
    <property type="match status" value="1"/>
</dbReference>
<dbReference type="GO" id="GO:0005524">
    <property type="term" value="F:ATP binding"/>
    <property type="evidence" value="ECO:0007669"/>
    <property type="project" value="UniProtKB-KW"/>
</dbReference>
<gene>
    <name evidence="13" type="ORF">A1O5_07368</name>
</gene>
<keyword evidence="14" id="KW-1185">Reference proteome</keyword>
<dbReference type="SUPFAM" id="SSF47323">
    <property type="entry name" value="Anticodon-binding domain of a subclass of class I aminoacyl-tRNA synthetases"/>
    <property type="match status" value="1"/>
</dbReference>
<keyword evidence="4 10" id="KW-0547">Nucleotide-binding</keyword>
<evidence type="ECO:0000259" key="11">
    <source>
        <dbReference type="SMART" id="SM00836"/>
    </source>
</evidence>
<dbReference type="FunFam" id="1.10.730.10:FF:000006">
    <property type="entry name" value="Arginyl-tRNA synthetase 2, mitochondrial"/>
    <property type="match status" value="1"/>
</dbReference>
<dbReference type="Pfam" id="PF00750">
    <property type="entry name" value="tRNA-synt_1d"/>
    <property type="match status" value="1"/>
</dbReference>
<dbReference type="InterPro" id="IPR035684">
    <property type="entry name" value="ArgRS_core"/>
</dbReference>
<evidence type="ECO:0000256" key="10">
    <source>
        <dbReference type="RuleBase" id="RU363038"/>
    </source>
</evidence>
<proteinExistence type="inferred from homology"/>
<evidence type="ECO:0000313" key="14">
    <source>
        <dbReference type="Proteomes" id="UP000019471"/>
    </source>
</evidence>
<dbReference type="OrthoDB" id="68056at2759"/>
<dbReference type="PANTHER" id="PTHR11956:SF11">
    <property type="entry name" value="ARGININE--TRNA LIGASE, MITOCHONDRIAL-RELATED"/>
    <property type="match status" value="1"/>
</dbReference>
<dbReference type="Proteomes" id="UP000019471">
    <property type="component" value="Unassembled WGS sequence"/>
</dbReference>
<dbReference type="InterPro" id="IPR008909">
    <property type="entry name" value="DALR_anticod-bd"/>
</dbReference>
<evidence type="ECO:0000256" key="5">
    <source>
        <dbReference type="ARBA" id="ARBA00022840"/>
    </source>
</evidence>
<evidence type="ECO:0000313" key="13">
    <source>
        <dbReference type="EMBL" id="EXJ69332.1"/>
    </source>
</evidence>
<dbReference type="SUPFAM" id="SSF52374">
    <property type="entry name" value="Nucleotidylyl transferase"/>
    <property type="match status" value="1"/>
</dbReference>
<comment type="caution">
    <text evidence="13">The sequence shown here is derived from an EMBL/GenBank/DDBJ whole genome shotgun (WGS) entry which is preliminary data.</text>
</comment>
<dbReference type="SMART" id="SM00836">
    <property type="entry name" value="DALR_1"/>
    <property type="match status" value="1"/>
</dbReference>
<dbReference type="PANTHER" id="PTHR11956">
    <property type="entry name" value="ARGINYL-TRNA SYNTHETASE"/>
    <property type="match status" value="1"/>
</dbReference>
<keyword evidence="6 10" id="KW-0648">Protein biosynthesis</keyword>
<dbReference type="RefSeq" id="XP_007746147.1">
    <property type="nucleotide sequence ID" value="XM_007747957.1"/>
</dbReference>
<protein>
    <recommendedName>
        <fullName evidence="2">arginine--tRNA ligase</fullName>
        <ecNumber evidence="2">6.1.1.19</ecNumber>
    </recommendedName>
    <alternativeName>
        <fullName evidence="8">Arginyl-tRNA synthetase</fullName>
    </alternativeName>
</protein>
<dbReference type="PRINTS" id="PR01038">
    <property type="entry name" value="TRNASYNTHARG"/>
</dbReference>
<dbReference type="PROSITE" id="PS00178">
    <property type="entry name" value="AA_TRNA_LIGASE_I"/>
    <property type="match status" value="1"/>
</dbReference>
<dbReference type="InterPro" id="IPR001278">
    <property type="entry name" value="Arg-tRNA-ligase"/>
</dbReference>
<dbReference type="InterPro" id="IPR036695">
    <property type="entry name" value="Arg-tRNA-synth_N_sf"/>
</dbReference>
<dbReference type="GO" id="GO:0004814">
    <property type="term" value="F:arginine-tRNA ligase activity"/>
    <property type="evidence" value="ECO:0007669"/>
    <property type="project" value="UniProtKB-EC"/>
</dbReference>
<dbReference type="Pfam" id="PF03485">
    <property type="entry name" value="Arg_tRNA_synt_N"/>
    <property type="match status" value="1"/>
</dbReference>
<name>W9WMG3_9EURO</name>
<evidence type="ECO:0000256" key="1">
    <source>
        <dbReference type="ARBA" id="ARBA00005594"/>
    </source>
</evidence>
<dbReference type="InterPro" id="IPR001412">
    <property type="entry name" value="aa-tRNA-synth_I_CS"/>
</dbReference>
<dbReference type="eggNOG" id="KOG1195">
    <property type="taxonomic scope" value="Eukaryota"/>
</dbReference>
<dbReference type="SMART" id="SM01016">
    <property type="entry name" value="Arg_tRNA_synt_N"/>
    <property type="match status" value="1"/>
</dbReference>
<dbReference type="EC" id="6.1.1.19" evidence="2"/>
<dbReference type="EMBL" id="AMGX01000011">
    <property type="protein sequence ID" value="EXJ69332.1"/>
    <property type="molecule type" value="Genomic_DNA"/>
</dbReference>
<evidence type="ECO:0000256" key="2">
    <source>
        <dbReference type="ARBA" id="ARBA00012837"/>
    </source>
</evidence>
<keyword evidence="5 10" id="KW-0067">ATP-binding</keyword>
<accession>W9WMG3</accession>
<evidence type="ECO:0000256" key="8">
    <source>
        <dbReference type="ARBA" id="ARBA00033033"/>
    </source>
</evidence>
<dbReference type="AlphaFoldDB" id="W9WMG3"/>
<reference evidence="13 14" key="1">
    <citation type="submission" date="2013-03" db="EMBL/GenBank/DDBJ databases">
        <title>The Genome Sequence of Cladophialophora psammophila CBS 110553.</title>
        <authorList>
            <consortium name="The Broad Institute Genomics Platform"/>
            <person name="Cuomo C."/>
            <person name="de Hoog S."/>
            <person name="Gorbushina A."/>
            <person name="Walker B."/>
            <person name="Young S.K."/>
            <person name="Zeng Q."/>
            <person name="Gargeya S."/>
            <person name="Fitzgerald M."/>
            <person name="Haas B."/>
            <person name="Abouelleil A."/>
            <person name="Allen A.W."/>
            <person name="Alvarado L."/>
            <person name="Arachchi H.M."/>
            <person name="Berlin A.M."/>
            <person name="Chapman S.B."/>
            <person name="Gainer-Dewar J."/>
            <person name="Goldberg J."/>
            <person name="Griggs A."/>
            <person name="Gujja S."/>
            <person name="Hansen M."/>
            <person name="Howarth C."/>
            <person name="Imamovic A."/>
            <person name="Ireland A."/>
            <person name="Larimer J."/>
            <person name="McCowan C."/>
            <person name="Murphy C."/>
            <person name="Pearson M."/>
            <person name="Poon T.W."/>
            <person name="Priest M."/>
            <person name="Roberts A."/>
            <person name="Saif S."/>
            <person name="Shea T."/>
            <person name="Sisk P."/>
            <person name="Sykes S."/>
            <person name="Wortman J."/>
            <person name="Nusbaum C."/>
            <person name="Birren B."/>
        </authorList>
    </citation>
    <scope>NUCLEOTIDE SEQUENCE [LARGE SCALE GENOMIC DNA]</scope>
    <source>
        <strain evidence="13 14">CBS 110553</strain>
    </source>
</reference>
<evidence type="ECO:0000256" key="3">
    <source>
        <dbReference type="ARBA" id="ARBA00022598"/>
    </source>
</evidence>
<feature type="domain" description="Arginyl tRNA synthetase N-terminal" evidence="12">
    <location>
        <begin position="25"/>
        <end position="107"/>
    </location>
</feature>
<dbReference type="HOGENOM" id="CLU_006406_6_2_1"/>
<evidence type="ECO:0000256" key="6">
    <source>
        <dbReference type="ARBA" id="ARBA00022917"/>
    </source>
</evidence>
<dbReference type="NCBIfam" id="TIGR00456">
    <property type="entry name" value="argS"/>
    <property type="match status" value="1"/>
</dbReference>
<dbReference type="STRING" id="1182543.W9WMG3"/>
<dbReference type="Gene3D" id="1.10.730.10">
    <property type="entry name" value="Isoleucyl-tRNA Synthetase, Domain 1"/>
    <property type="match status" value="1"/>
</dbReference>
<comment type="similarity">
    <text evidence="1 10">Belongs to the class-I aminoacyl-tRNA synthetase family.</text>
</comment>
<dbReference type="CDD" id="cd07956">
    <property type="entry name" value="Anticodon_Ia_Arg"/>
    <property type="match status" value="1"/>
</dbReference>
<sequence>MVGEISGNVSSLTLEEIGKSKNPMDFYREYVAERLAPFVSRPAAELIPLIQWTTTLDKGDLMLAAAALRVKGKPPQELAKEIVEAFPSTEDTLVTVSQAGPFVQFFAKPEHLISLTIPEILTHTRAYGCSPTPGLKEPSDPSKGRKKIIVEFSSPNIAKEFHAGHLRSTIIGGFLAKLYQCMGWDVIKMNYLGDWGKQYGLLANGFKQFGSQEELDQNSIAHLFQVYVQINKVKEAQDQPINELKKEIKEKRDKGEDVTALEAKLAPLVEESEDENARKYFKSMEDGDAEALALWQKFRDMSIKKYQNTYARLNIEFDVYSGESQVKAKTIKQVLDSLLAQGIAEYSDGAILIDFAKHGAKKLNKAIIVRKDGTPLYLTRDLAAILERHDQYHFDKMIYVVADQQNEHLAQLFKTTEISGHKDVAEKCEHISFGMVKGMSTRKGTVKFLDDIIQTVKDTMLEVMKKNDQKYAQLDDPDAVADVLAITAIMVQDLTGKVRNGYEFNINQMTAFEGDTGPYLQYAHARLCSIERKAHADLAALGSADLSLLKESHAINLARSLAQFPDVVLNTLKTREPATVLTYLFKMAHALSSSYDHLQVVGSEPELQKARLALYEAARQVLWNGMTLLGLTPVERM</sequence>
<dbReference type="Pfam" id="PF05746">
    <property type="entry name" value="DALR_1"/>
    <property type="match status" value="1"/>
</dbReference>